<dbReference type="SUPFAM" id="SSF89392">
    <property type="entry name" value="Prokaryotic lipoproteins and lipoprotein localization factors"/>
    <property type="match status" value="1"/>
</dbReference>
<evidence type="ECO:0000256" key="5">
    <source>
        <dbReference type="ARBA" id="ARBA00022448"/>
    </source>
</evidence>
<dbReference type="InterPro" id="IPR029046">
    <property type="entry name" value="LolA/LolB/LppX"/>
</dbReference>
<keyword evidence="9" id="KW-0564">Palmitate</keyword>
<dbReference type="Proteomes" id="UP000318542">
    <property type="component" value="Unassembled WGS sequence"/>
</dbReference>
<gene>
    <name evidence="13" type="primary">lolB</name>
    <name evidence="13" type="ORF">Tther_01439</name>
</gene>
<keyword evidence="7" id="KW-0653">Protein transport</keyword>
<keyword evidence="10" id="KW-0143">Chaperone</keyword>
<evidence type="ECO:0000256" key="9">
    <source>
        <dbReference type="ARBA" id="ARBA00023139"/>
    </source>
</evidence>
<dbReference type="RefSeq" id="WP_143902389.1">
    <property type="nucleotide sequence ID" value="NZ_VJOL01000024.1"/>
</dbReference>
<evidence type="ECO:0000256" key="10">
    <source>
        <dbReference type="ARBA" id="ARBA00023186"/>
    </source>
</evidence>
<comment type="caution">
    <text evidence="13">The sequence shown here is derived from an EMBL/GenBank/DDBJ whole genome shotgun (WGS) entry which is preliminary data.</text>
</comment>
<reference evidence="13 14" key="1">
    <citation type="submission" date="2019-07" db="EMBL/GenBank/DDBJ databases">
        <title>Tepidimonas thermarum AA-1 draft genome.</title>
        <authorList>
            <person name="Da Costa M.S."/>
            <person name="Froufe H.J.C."/>
            <person name="Egas C."/>
            <person name="Albuquerque L."/>
        </authorList>
    </citation>
    <scope>NUCLEOTIDE SEQUENCE [LARGE SCALE GENOMIC DNA]</scope>
    <source>
        <strain evidence="13 14">AA-1</strain>
    </source>
</reference>
<name>A0A554X110_9BURK</name>
<evidence type="ECO:0000256" key="4">
    <source>
        <dbReference type="ARBA" id="ARBA00016202"/>
    </source>
</evidence>
<evidence type="ECO:0000313" key="14">
    <source>
        <dbReference type="Proteomes" id="UP000318542"/>
    </source>
</evidence>
<comment type="subcellular location">
    <subcellularLocation>
        <location evidence="1">Cell outer membrane</location>
        <topology evidence="1">Lipid-anchor</topology>
    </subcellularLocation>
</comment>
<evidence type="ECO:0000313" key="13">
    <source>
        <dbReference type="EMBL" id="TSE29503.1"/>
    </source>
</evidence>
<evidence type="ECO:0000256" key="7">
    <source>
        <dbReference type="ARBA" id="ARBA00022927"/>
    </source>
</evidence>
<accession>A0A554X110</accession>
<evidence type="ECO:0000256" key="2">
    <source>
        <dbReference type="ARBA" id="ARBA00009696"/>
    </source>
</evidence>
<organism evidence="13 14">
    <name type="scientific">Tepidimonas thermarum</name>
    <dbReference type="NCBI Taxonomy" id="335431"/>
    <lineage>
        <taxon>Bacteria</taxon>
        <taxon>Pseudomonadati</taxon>
        <taxon>Pseudomonadota</taxon>
        <taxon>Betaproteobacteria</taxon>
        <taxon>Burkholderiales</taxon>
        <taxon>Tepidimonas</taxon>
    </lineage>
</organism>
<dbReference type="EMBL" id="VJOL01000024">
    <property type="protein sequence ID" value="TSE29503.1"/>
    <property type="molecule type" value="Genomic_DNA"/>
</dbReference>
<dbReference type="InterPro" id="IPR004565">
    <property type="entry name" value="OM_lipoprot_LolB"/>
</dbReference>
<evidence type="ECO:0000256" key="1">
    <source>
        <dbReference type="ARBA" id="ARBA00004459"/>
    </source>
</evidence>
<comment type="subunit">
    <text evidence="3">Monomer.</text>
</comment>
<proteinExistence type="inferred from homology"/>
<evidence type="ECO:0000256" key="8">
    <source>
        <dbReference type="ARBA" id="ARBA00023136"/>
    </source>
</evidence>
<dbReference type="PROSITE" id="PS51257">
    <property type="entry name" value="PROKAR_LIPOPROTEIN"/>
    <property type="match status" value="1"/>
</dbReference>
<protein>
    <recommendedName>
        <fullName evidence="4">Outer-membrane lipoprotein LolB</fullName>
    </recommendedName>
</protein>
<keyword evidence="14" id="KW-1185">Reference proteome</keyword>
<keyword evidence="6" id="KW-0732">Signal</keyword>
<dbReference type="OrthoDB" id="5296388at2"/>
<keyword evidence="8" id="KW-0472">Membrane</keyword>
<dbReference type="GO" id="GO:0015031">
    <property type="term" value="P:protein transport"/>
    <property type="evidence" value="ECO:0007669"/>
    <property type="project" value="UniProtKB-KW"/>
</dbReference>
<sequence>MTRRAVLRGRPRRRGGRVAVAVAVALGLLAGCATRPPTPTPPVWSGRLALRVDSDPPQRWSALFELDGAAERGTLQLASPLGQTLATVRWDASGAWLERPDAPPQRYDSVAALTAALTGAALPVTALFAWRSGNPEPVAGWEVDLSEHAQGRLRARRTAPPPPAELRLLWQP</sequence>
<evidence type="ECO:0000256" key="11">
    <source>
        <dbReference type="ARBA" id="ARBA00023237"/>
    </source>
</evidence>
<evidence type="ECO:0000256" key="12">
    <source>
        <dbReference type="ARBA" id="ARBA00023288"/>
    </source>
</evidence>
<keyword evidence="11" id="KW-0998">Cell outer membrane</keyword>
<dbReference type="AlphaFoldDB" id="A0A554X110"/>
<keyword evidence="12 13" id="KW-0449">Lipoprotein</keyword>
<evidence type="ECO:0000256" key="3">
    <source>
        <dbReference type="ARBA" id="ARBA00011245"/>
    </source>
</evidence>
<keyword evidence="5" id="KW-0813">Transport</keyword>
<evidence type="ECO:0000256" key="6">
    <source>
        <dbReference type="ARBA" id="ARBA00022729"/>
    </source>
</evidence>
<dbReference type="Gene3D" id="2.50.20.10">
    <property type="entry name" value="Lipoprotein localisation LolA/LolB/LppX"/>
    <property type="match status" value="1"/>
</dbReference>
<dbReference type="Pfam" id="PF03550">
    <property type="entry name" value="LolB"/>
    <property type="match status" value="1"/>
</dbReference>
<dbReference type="GO" id="GO:0009279">
    <property type="term" value="C:cell outer membrane"/>
    <property type="evidence" value="ECO:0007669"/>
    <property type="project" value="UniProtKB-SubCell"/>
</dbReference>
<comment type="similarity">
    <text evidence="2">Belongs to the LolB family.</text>
</comment>